<proteinExistence type="predicted"/>
<keyword evidence="3" id="KW-1185">Reference proteome</keyword>
<comment type="caution">
    <text evidence="2">The sequence shown here is derived from an EMBL/GenBank/DDBJ whole genome shotgun (WGS) entry which is preliminary data.</text>
</comment>
<feature type="compositionally biased region" description="Basic and acidic residues" evidence="1">
    <location>
        <begin position="77"/>
        <end position="87"/>
    </location>
</feature>
<evidence type="ECO:0000256" key="1">
    <source>
        <dbReference type="SAM" id="MobiDB-lite"/>
    </source>
</evidence>
<organism evidence="2 3">
    <name type="scientific">Eschrichtius robustus</name>
    <name type="common">California gray whale</name>
    <name type="synonym">Eschrichtius gibbosus</name>
    <dbReference type="NCBI Taxonomy" id="9764"/>
    <lineage>
        <taxon>Eukaryota</taxon>
        <taxon>Metazoa</taxon>
        <taxon>Chordata</taxon>
        <taxon>Craniata</taxon>
        <taxon>Vertebrata</taxon>
        <taxon>Euteleostomi</taxon>
        <taxon>Mammalia</taxon>
        <taxon>Eutheria</taxon>
        <taxon>Laurasiatheria</taxon>
        <taxon>Artiodactyla</taxon>
        <taxon>Whippomorpha</taxon>
        <taxon>Cetacea</taxon>
        <taxon>Mysticeti</taxon>
        <taxon>Eschrichtiidae</taxon>
        <taxon>Eschrichtius</taxon>
    </lineage>
</organism>
<sequence>MRKLRLRNTQRSAQCTGHGVKPWSGKIPHVTEQLGPYTTTTEPGLWSPRATATEACEPQLLKPAGLEPVIQNKRRHHNEEPAHRNEE</sequence>
<evidence type="ECO:0000313" key="2">
    <source>
        <dbReference type="EMBL" id="KAJ8794998.1"/>
    </source>
</evidence>
<reference evidence="2 3" key="1">
    <citation type="submission" date="2022-11" db="EMBL/GenBank/DDBJ databases">
        <title>Whole genome sequence of Eschrichtius robustus ER-17-0199.</title>
        <authorList>
            <person name="Bruniche-Olsen A."/>
            <person name="Black A.N."/>
            <person name="Fields C.J."/>
            <person name="Walden K."/>
            <person name="Dewoody J.A."/>
        </authorList>
    </citation>
    <scope>NUCLEOTIDE SEQUENCE [LARGE SCALE GENOMIC DNA]</scope>
    <source>
        <strain evidence="2">ER-17-0199</strain>
        <tissue evidence="2">Blubber</tissue>
    </source>
</reference>
<accession>A0AB34HV59</accession>
<dbReference type="EMBL" id="JAIQCJ010000625">
    <property type="protein sequence ID" value="KAJ8794998.1"/>
    <property type="molecule type" value="Genomic_DNA"/>
</dbReference>
<name>A0AB34HV59_ESCRO</name>
<dbReference type="AlphaFoldDB" id="A0AB34HV59"/>
<gene>
    <name evidence="2" type="ORF">J1605_018585</name>
</gene>
<evidence type="ECO:0000313" key="3">
    <source>
        <dbReference type="Proteomes" id="UP001159641"/>
    </source>
</evidence>
<protein>
    <submittedName>
        <fullName evidence="2">Uncharacterized protein</fullName>
    </submittedName>
</protein>
<feature type="region of interest" description="Disordered" evidence="1">
    <location>
        <begin position="1"/>
        <end position="46"/>
    </location>
</feature>
<dbReference type="Proteomes" id="UP001159641">
    <property type="component" value="Unassembled WGS sequence"/>
</dbReference>
<feature type="region of interest" description="Disordered" evidence="1">
    <location>
        <begin position="62"/>
        <end position="87"/>
    </location>
</feature>